<sequence>GAFLDGVGGFDAGFFGMSPREALAADPQQRLLLEVSWEGLERSGIAPGALRGSRTGVFVGTNGQDYTGLLLASGEDFEGHVGTGNAASVLSGRVSYVLGLEGPAVTVDTACSSSLVALHLAVQALRSGECDLALAGGVTVMSTPGAFVEFSRQRGLAADGRCKAFSDAADGTGWGEGVGVLVVERLSDARRNGHRVLAVVAGSAVNQDGASNGLTAPNGPSQQRVIRAALASAGLAPGDVDAVEAHGTGTALGDPIEAQALLATYGQDRERPLLLGSVKSNIGHTQAAAGVAGVIKMVLAMQHGVLPRTLHVDEPSSHVDWSAGAVELLTDAREWPGGPDRPRRAAVSAFGVSGTNAHVVLEQPDPVDEVRVRAETDPGAGSVVPWVVSARGAEALRAQAARLSAFARGGSAPDVVALGAALVRSRSVFEHRAVVWGADRGELLAGLEALAAGESNAGVVAGEVGEGGRTAFLFAGQGSQRLGMGRELYDAYPVFADAFDTVCAHLDPALDVTLGEVVFGEDAERLNRTEFAQPALFALEVALFRLLESWGARPDVLAGHSIGEIAAAHVAGVWSLADACRL</sequence>
<evidence type="ECO:0000256" key="3">
    <source>
        <dbReference type="ARBA" id="ARBA00022679"/>
    </source>
</evidence>
<dbReference type="SMART" id="SM00825">
    <property type="entry name" value="PKS_KS"/>
    <property type="match status" value="1"/>
</dbReference>
<evidence type="ECO:0000313" key="7">
    <source>
        <dbReference type="EMBL" id="MFC5813397.1"/>
    </source>
</evidence>
<feature type="non-terminal residue" evidence="7">
    <location>
        <position position="582"/>
    </location>
</feature>
<keyword evidence="4" id="KW-0511">Multifunctional enzyme</keyword>
<feature type="non-terminal residue" evidence="7">
    <location>
        <position position="1"/>
    </location>
</feature>
<organism evidence="7 8">
    <name type="scientific">Streptomyces heilongjiangensis</name>
    <dbReference type="NCBI Taxonomy" id="945052"/>
    <lineage>
        <taxon>Bacteria</taxon>
        <taxon>Bacillati</taxon>
        <taxon>Actinomycetota</taxon>
        <taxon>Actinomycetes</taxon>
        <taxon>Kitasatosporales</taxon>
        <taxon>Streptomycetaceae</taxon>
        <taxon>Streptomyces</taxon>
    </lineage>
</organism>
<dbReference type="InterPro" id="IPR032821">
    <property type="entry name" value="PKS_assoc"/>
</dbReference>
<dbReference type="InterPro" id="IPR016035">
    <property type="entry name" value="Acyl_Trfase/lysoPLipase"/>
</dbReference>
<proteinExistence type="predicted"/>
<dbReference type="PANTHER" id="PTHR43775">
    <property type="entry name" value="FATTY ACID SYNTHASE"/>
    <property type="match status" value="1"/>
</dbReference>
<dbReference type="SUPFAM" id="SSF52151">
    <property type="entry name" value="FabD/lysophospholipase-like"/>
    <property type="match status" value="1"/>
</dbReference>
<dbReference type="InterPro" id="IPR014030">
    <property type="entry name" value="Ketoacyl_synth_N"/>
</dbReference>
<dbReference type="Pfam" id="PF02801">
    <property type="entry name" value="Ketoacyl-synt_C"/>
    <property type="match status" value="1"/>
</dbReference>
<dbReference type="RefSeq" id="WP_380970174.1">
    <property type="nucleotide sequence ID" value="NZ_JBHSNZ010000098.1"/>
</dbReference>
<dbReference type="Pfam" id="PF00109">
    <property type="entry name" value="ketoacyl-synt"/>
    <property type="match status" value="1"/>
</dbReference>
<dbReference type="PROSITE" id="PS52004">
    <property type="entry name" value="KS3_2"/>
    <property type="match status" value="1"/>
</dbReference>
<keyword evidence="2" id="KW-0597">Phosphoprotein</keyword>
<protein>
    <submittedName>
        <fullName evidence="7">Type I polyketide synthase</fullName>
    </submittedName>
</protein>
<dbReference type="Gene3D" id="3.30.70.3290">
    <property type="match status" value="1"/>
</dbReference>
<reference evidence="8" key="1">
    <citation type="journal article" date="2019" name="Int. J. Syst. Evol. Microbiol.">
        <title>The Global Catalogue of Microorganisms (GCM) 10K type strain sequencing project: providing services to taxonomists for standard genome sequencing and annotation.</title>
        <authorList>
            <consortium name="The Broad Institute Genomics Platform"/>
            <consortium name="The Broad Institute Genome Sequencing Center for Infectious Disease"/>
            <person name="Wu L."/>
            <person name="Ma J."/>
        </authorList>
    </citation>
    <scope>NUCLEOTIDE SEQUENCE [LARGE SCALE GENOMIC DNA]</scope>
    <source>
        <strain evidence="8">JCM 9918</strain>
    </source>
</reference>
<name>A0ABW1BK04_9ACTN</name>
<dbReference type="InterPro" id="IPR020841">
    <property type="entry name" value="PKS_Beta-ketoAc_synthase_dom"/>
</dbReference>
<dbReference type="Proteomes" id="UP001596112">
    <property type="component" value="Unassembled WGS sequence"/>
</dbReference>
<dbReference type="InterPro" id="IPR014043">
    <property type="entry name" value="Acyl_transferase_dom"/>
</dbReference>
<dbReference type="Gene3D" id="3.40.366.10">
    <property type="entry name" value="Malonyl-Coenzyme A Acyl Carrier Protein, domain 2"/>
    <property type="match status" value="1"/>
</dbReference>
<dbReference type="PANTHER" id="PTHR43775:SF51">
    <property type="entry name" value="INACTIVE PHENOLPHTHIOCEROL SYNTHESIS POLYKETIDE SYNTHASE TYPE I PKS1-RELATED"/>
    <property type="match status" value="1"/>
</dbReference>
<dbReference type="EMBL" id="JBHSNZ010000098">
    <property type="protein sequence ID" value="MFC5813397.1"/>
    <property type="molecule type" value="Genomic_DNA"/>
</dbReference>
<keyword evidence="3" id="KW-0808">Transferase</keyword>
<keyword evidence="1" id="KW-0596">Phosphopantetheine</keyword>
<evidence type="ECO:0000256" key="2">
    <source>
        <dbReference type="ARBA" id="ARBA00022553"/>
    </source>
</evidence>
<evidence type="ECO:0000256" key="1">
    <source>
        <dbReference type="ARBA" id="ARBA00022450"/>
    </source>
</evidence>
<dbReference type="PROSITE" id="PS00606">
    <property type="entry name" value="KS3_1"/>
    <property type="match status" value="1"/>
</dbReference>
<dbReference type="InterPro" id="IPR014031">
    <property type="entry name" value="Ketoacyl_synth_C"/>
</dbReference>
<dbReference type="InterPro" id="IPR050091">
    <property type="entry name" value="PKS_NRPS_Biosynth_Enz"/>
</dbReference>
<comment type="caution">
    <text evidence="7">The sequence shown here is derived from an EMBL/GenBank/DDBJ whole genome shotgun (WGS) entry which is preliminary data.</text>
</comment>
<dbReference type="SUPFAM" id="SSF53901">
    <property type="entry name" value="Thiolase-like"/>
    <property type="match status" value="1"/>
</dbReference>
<evidence type="ECO:0000256" key="4">
    <source>
        <dbReference type="ARBA" id="ARBA00023268"/>
    </source>
</evidence>
<evidence type="ECO:0000313" key="8">
    <source>
        <dbReference type="Proteomes" id="UP001596112"/>
    </source>
</evidence>
<dbReference type="InterPro" id="IPR001227">
    <property type="entry name" value="Ac_transferase_dom_sf"/>
</dbReference>
<dbReference type="CDD" id="cd00833">
    <property type="entry name" value="PKS"/>
    <property type="match status" value="1"/>
</dbReference>
<gene>
    <name evidence="7" type="ORF">ACFQGO_38900</name>
</gene>
<keyword evidence="5" id="KW-0012">Acyltransferase</keyword>
<dbReference type="InterPro" id="IPR016039">
    <property type="entry name" value="Thiolase-like"/>
</dbReference>
<dbReference type="Pfam" id="PF00698">
    <property type="entry name" value="Acyl_transf_1"/>
    <property type="match status" value="1"/>
</dbReference>
<dbReference type="Pfam" id="PF16197">
    <property type="entry name" value="KAsynt_C_assoc"/>
    <property type="match status" value="1"/>
</dbReference>
<dbReference type="SMART" id="SM00827">
    <property type="entry name" value="PKS_AT"/>
    <property type="match status" value="1"/>
</dbReference>
<evidence type="ECO:0000259" key="6">
    <source>
        <dbReference type="PROSITE" id="PS52004"/>
    </source>
</evidence>
<dbReference type="Gene3D" id="3.40.47.10">
    <property type="match status" value="1"/>
</dbReference>
<feature type="domain" description="Ketosynthase family 3 (KS3)" evidence="6">
    <location>
        <begin position="1"/>
        <end position="363"/>
    </location>
</feature>
<accession>A0ABW1BK04</accession>
<evidence type="ECO:0000256" key="5">
    <source>
        <dbReference type="ARBA" id="ARBA00023315"/>
    </source>
</evidence>
<keyword evidence="8" id="KW-1185">Reference proteome</keyword>
<dbReference type="InterPro" id="IPR018201">
    <property type="entry name" value="Ketoacyl_synth_AS"/>
</dbReference>